<evidence type="ECO:0000256" key="1">
    <source>
        <dbReference type="ARBA" id="ARBA00022679"/>
    </source>
</evidence>
<dbReference type="PANTHER" id="PTHR31625">
    <property type="match status" value="1"/>
</dbReference>
<gene>
    <name evidence="3" type="ORF">BU26DRAFT_61650</name>
</gene>
<name>A0A6A6I983_9PLEO</name>
<dbReference type="RefSeq" id="XP_033681087.1">
    <property type="nucleotide sequence ID" value="XM_033836108.1"/>
</dbReference>
<dbReference type="InterPro" id="IPR051504">
    <property type="entry name" value="Plant_metabolite_acyltrans"/>
</dbReference>
<dbReference type="Proteomes" id="UP000800094">
    <property type="component" value="Unassembled WGS sequence"/>
</dbReference>
<reference evidence="3" key="1">
    <citation type="journal article" date="2020" name="Stud. Mycol.">
        <title>101 Dothideomycetes genomes: a test case for predicting lifestyles and emergence of pathogens.</title>
        <authorList>
            <person name="Haridas S."/>
            <person name="Albert R."/>
            <person name="Binder M."/>
            <person name="Bloem J."/>
            <person name="Labutti K."/>
            <person name="Salamov A."/>
            <person name="Andreopoulos B."/>
            <person name="Baker S."/>
            <person name="Barry K."/>
            <person name="Bills G."/>
            <person name="Bluhm B."/>
            <person name="Cannon C."/>
            <person name="Castanera R."/>
            <person name="Culley D."/>
            <person name="Daum C."/>
            <person name="Ezra D."/>
            <person name="Gonzalez J."/>
            <person name="Henrissat B."/>
            <person name="Kuo A."/>
            <person name="Liang C."/>
            <person name="Lipzen A."/>
            <person name="Lutzoni F."/>
            <person name="Magnuson J."/>
            <person name="Mondo S."/>
            <person name="Nolan M."/>
            <person name="Ohm R."/>
            <person name="Pangilinan J."/>
            <person name="Park H.-J."/>
            <person name="Ramirez L."/>
            <person name="Alfaro M."/>
            <person name="Sun H."/>
            <person name="Tritt A."/>
            <person name="Yoshinaga Y."/>
            <person name="Zwiers L.-H."/>
            <person name="Turgeon B."/>
            <person name="Goodwin S."/>
            <person name="Spatafora J."/>
            <person name="Crous P."/>
            <person name="Grigoriev I."/>
        </authorList>
    </citation>
    <scope>NUCLEOTIDE SEQUENCE</scope>
    <source>
        <strain evidence="3">CBS 122368</strain>
    </source>
</reference>
<keyword evidence="2" id="KW-0012">Acyltransferase</keyword>
<evidence type="ECO:0000256" key="2">
    <source>
        <dbReference type="ARBA" id="ARBA00023315"/>
    </source>
</evidence>
<keyword evidence="1" id="KW-0808">Transferase</keyword>
<dbReference type="Pfam" id="PF02458">
    <property type="entry name" value="Transferase"/>
    <property type="match status" value="1"/>
</dbReference>
<organism evidence="3 4">
    <name type="scientific">Trematosphaeria pertusa</name>
    <dbReference type="NCBI Taxonomy" id="390896"/>
    <lineage>
        <taxon>Eukaryota</taxon>
        <taxon>Fungi</taxon>
        <taxon>Dikarya</taxon>
        <taxon>Ascomycota</taxon>
        <taxon>Pezizomycotina</taxon>
        <taxon>Dothideomycetes</taxon>
        <taxon>Pleosporomycetidae</taxon>
        <taxon>Pleosporales</taxon>
        <taxon>Massarineae</taxon>
        <taxon>Trematosphaeriaceae</taxon>
        <taxon>Trematosphaeria</taxon>
    </lineage>
</organism>
<sequence>MPSKELHLSVIDQTILRVYVRHLLFFAFPDPSVAGEAILVLANGLQAAIAEYPFLAGTVGPADPRTGKLTARYEDPAPCVTTSGIFYASFDLADSSEFNYVALKEEGMPPSRFPGSLFCPRLLKSHPGLEDQFAEGVTTMRKGEIPALAAQANFIPGGLVLSVYMHHSVMDGTGIGLFYKRWADNVRTRMTRQEESRTTAIDPSVSRLLLDTVGRIAAHDSISPCSELTTSPFSSESTRRGPVNVTAKIFTIPYQLISTLSSSLSSATSTRISSFTAIAALLWSHCVRARGPVLQSPSFILTTLGIAVDHRKRLGPPFEEGYMGNLALHTTATRSVDSLLLPAEITDKELAPLAVSIRQSLQSLSSKWVINRLALLSCISDVSTVRHSFQIAGGSDFFITSWTHIGADCEWDIPGTTSKKWEFFRKPRCTGDGGIVVLPRRKGEREPFEVLVQLVDEDMERLVEGMGSWAEKVVC</sequence>
<dbReference type="GO" id="GO:0016747">
    <property type="term" value="F:acyltransferase activity, transferring groups other than amino-acyl groups"/>
    <property type="evidence" value="ECO:0007669"/>
    <property type="project" value="UniProtKB-ARBA"/>
</dbReference>
<dbReference type="EMBL" id="ML987199">
    <property type="protein sequence ID" value="KAF2246083.1"/>
    <property type="molecule type" value="Genomic_DNA"/>
</dbReference>
<dbReference type="AlphaFoldDB" id="A0A6A6I983"/>
<accession>A0A6A6I983</accession>
<evidence type="ECO:0008006" key="5">
    <source>
        <dbReference type="Google" id="ProtNLM"/>
    </source>
</evidence>
<dbReference type="InterPro" id="IPR023213">
    <property type="entry name" value="CAT-like_dom_sf"/>
</dbReference>
<dbReference type="OrthoDB" id="1862401at2759"/>
<proteinExistence type="predicted"/>
<dbReference type="Gene3D" id="3.30.559.10">
    <property type="entry name" value="Chloramphenicol acetyltransferase-like domain"/>
    <property type="match status" value="2"/>
</dbReference>
<keyword evidence="4" id="KW-1185">Reference proteome</keyword>
<evidence type="ECO:0000313" key="3">
    <source>
        <dbReference type="EMBL" id="KAF2246083.1"/>
    </source>
</evidence>
<dbReference type="GeneID" id="54589438"/>
<evidence type="ECO:0000313" key="4">
    <source>
        <dbReference type="Proteomes" id="UP000800094"/>
    </source>
</evidence>
<protein>
    <recommendedName>
        <fullName evidence="5">Trichothecene 3-O-acetyltransferas-like protein</fullName>
    </recommendedName>
</protein>